<sequence length="445" mass="48373">MKLLIRLPRAPMRRLTLTTGLAAIPLLALNLPAQAAGSTVAADPAPTGVTVAWADVAHTKVRVTWNETGPLPNVINSQAVEPYSYYTPADGPNQLDIPANELGGHPAVRIAVYAGTEAGGTTSPAGLSTEFDTLLAPAAVFDSIAPVAPDKFTVKWHPDKPVDDPNPGDKLDLPGAIPQYEVLANYGNFNQYDPVTPQSPATQGTFKQLTAPAFRFYVRTYNEWGFAYSDVRRIDFEKMVGLSIPSAVDYGKPATIRGGLERWQQACDPGPCWSMPWSDAQRTVVLQARTNASSPWYVVGSTRTDSKGAFSIAPTTLGTRQYRVVVPDLYNQIGFGFGVASGAVTTLAKPQVSGRFLDPTVKYGQKVTAQVSIAPPANVRSTLQRWDGKAWRDLKWVNLTKGVGNYTFTATQRGRYAYRFLIPAFTYARRPLTWQVSANFVLTTS</sequence>
<reference evidence="2 3" key="1">
    <citation type="journal article" date="2019" name="Int. J. Syst. Evol. Microbiol.">
        <title>The Global Catalogue of Microorganisms (GCM) 10K type strain sequencing project: providing services to taxonomists for standard genome sequencing and annotation.</title>
        <authorList>
            <consortium name="The Broad Institute Genomics Platform"/>
            <consortium name="The Broad Institute Genome Sequencing Center for Infectious Disease"/>
            <person name="Wu L."/>
            <person name="Ma J."/>
        </authorList>
    </citation>
    <scope>NUCLEOTIDE SEQUENCE [LARGE SCALE GENOMIC DNA]</scope>
    <source>
        <strain evidence="2 3">JCM 14306</strain>
    </source>
</reference>
<organism evidence="2 3">
    <name type="scientific">Kribbella alba</name>
    <dbReference type="NCBI Taxonomy" id="190197"/>
    <lineage>
        <taxon>Bacteria</taxon>
        <taxon>Bacillati</taxon>
        <taxon>Actinomycetota</taxon>
        <taxon>Actinomycetes</taxon>
        <taxon>Propionibacteriales</taxon>
        <taxon>Kribbellaceae</taxon>
        <taxon>Kribbella</taxon>
    </lineage>
</organism>
<name>A0ABN2FJ35_9ACTN</name>
<keyword evidence="3" id="KW-1185">Reference proteome</keyword>
<evidence type="ECO:0000256" key="1">
    <source>
        <dbReference type="SAM" id="SignalP"/>
    </source>
</evidence>
<gene>
    <name evidence="2" type="ORF">GCM10009744_46030</name>
</gene>
<dbReference type="RefSeq" id="WP_344113994.1">
    <property type="nucleotide sequence ID" value="NZ_BAAANE010000007.1"/>
</dbReference>
<feature type="signal peptide" evidence="1">
    <location>
        <begin position="1"/>
        <end position="35"/>
    </location>
</feature>
<dbReference type="EMBL" id="BAAANE010000007">
    <property type="protein sequence ID" value="GAA1649356.1"/>
    <property type="molecule type" value="Genomic_DNA"/>
</dbReference>
<feature type="chain" id="PRO_5045902083" evidence="1">
    <location>
        <begin position="36"/>
        <end position="445"/>
    </location>
</feature>
<keyword evidence="1" id="KW-0732">Signal</keyword>
<dbReference type="Proteomes" id="UP001501319">
    <property type="component" value="Unassembled WGS sequence"/>
</dbReference>
<evidence type="ECO:0000313" key="2">
    <source>
        <dbReference type="EMBL" id="GAA1649356.1"/>
    </source>
</evidence>
<evidence type="ECO:0000313" key="3">
    <source>
        <dbReference type="Proteomes" id="UP001501319"/>
    </source>
</evidence>
<accession>A0ABN2FJ35</accession>
<proteinExistence type="predicted"/>
<comment type="caution">
    <text evidence="2">The sequence shown here is derived from an EMBL/GenBank/DDBJ whole genome shotgun (WGS) entry which is preliminary data.</text>
</comment>
<protein>
    <submittedName>
        <fullName evidence="2">Uncharacterized protein</fullName>
    </submittedName>
</protein>